<evidence type="ECO:0000256" key="1">
    <source>
        <dbReference type="SAM" id="SignalP"/>
    </source>
</evidence>
<feature type="chain" id="PRO_5015647816" evidence="1">
    <location>
        <begin position="21"/>
        <end position="155"/>
    </location>
</feature>
<dbReference type="EMBL" id="KZ679134">
    <property type="protein sequence ID" value="PTB75005.1"/>
    <property type="molecule type" value="Genomic_DNA"/>
</dbReference>
<protein>
    <submittedName>
        <fullName evidence="2">Uncharacterized protein</fullName>
    </submittedName>
</protein>
<name>A0A2T4C0H7_TRILO</name>
<gene>
    <name evidence="2" type="ORF">M440DRAFT_1402572</name>
</gene>
<dbReference type="Proteomes" id="UP000240760">
    <property type="component" value="Unassembled WGS sequence"/>
</dbReference>
<evidence type="ECO:0000313" key="2">
    <source>
        <dbReference type="EMBL" id="PTB75005.1"/>
    </source>
</evidence>
<keyword evidence="3" id="KW-1185">Reference proteome</keyword>
<accession>A0A2T4C0H7</accession>
<dbReference type="OrthoDB" id="4897011at2759"/>
<reference evidence="2 3" key="1">
    <citation type="submission" date="2016-07" db="EMBL/GenBank/DDBJ databases">
        <title>Multiple horizontal gene transfer events from other fungi enriched the ability of initially mycotrophic Trichoderma (Ascomycota) to feed on dead plant biomass.</title>
        <authorList>
            <consortium name="DOE Joint Genome Institute"/>
            <person name="Aerts A."/>
            <person name="Atanasova L."/>
            <person name="Chenthamara K."/>
            <person name="Zhang J."/>
            <person name="Grujic M."/>
            <person name="Henrissat B."/>
            <person name="Kuo A."/>
            <person name="Salamov A."/>
            <person name="Lipzen A."/>
            <person name="Labutti K."/>
            <person name="Barry K."/>
            <person name="Miao Y."/>
            <person name="Rahimi M.J."/>
            <person name="Shen Q."/>
            <person name="Grigoriev I.V."/>
            <person name="Kubicek C.P."/>
            <person name="Druzhinina I.S."/>
        </authorList>
    </citation>
    <scope>NUCLEOTIDE SEQUENCE [LARGE SCALE GENOMIC DNA]</scope>
    <source>
        <strain evidence="2 3">ATCC 18648</strain>
    </source>
</reference>
<dbReference type="AlphaFoldDB" id="A0A2T4C0H7"/>
<proteinExistence type="predicted"/>
<sequence>MVSLKSTVVLALGYASSVLAVAIEYNKGARPAIPVPCDGDELALASPPNNATAGTEHRSLDERQSCGWSGTFYEQTSCSSAGSQFTQCSGGAGCVLTNSVLAFGFQSIKAYDLSCDLFIWNGDCSSGYSWYIPRNSPTGICWGGFGTGHGYSVGC</sequence>
<evidence type="ECO:0000313" key="3">
    <source>
        <dbReference type="Proteomes" id="UP000240760"/>
    </source>
</evidence>
<organism evidence="2 3">
    <name type="scientific">Trichoderma longibrachiatum ATCC 18648</name>
    <dbReference type="NCBI Taxonomy" id="983965"/>
    <lineage>
        <taxon>Eukaryota</taxon>
        <taxon>Fungi</taxon>
        <taxon>Dikarya</taxon>
        <taxon>Ascomycota</taxon>
        <taxon>Pezizomycotina</taxon>
        <taxon>Sordariomycetes</taxon>
        <taxon>Hypocreomycetidae</taxon>
        <taxon>Hypocreales</taxon>
        <taxon>Hypocreaceae</taxon>
        <taxon>Trichoderma</taxon>
    </lineage>
</organism>
<feature type="signal peptide" evidence="1">
    <location>
        <begin position="1"/>
        <end position="20"/>
    </location>
</feature>
<keyword evidence="1" id="KW-0732">Signal</keyword>